<evidence type="ECO:0000313" key="2">
    <source>
        <dbReference type="Proteomes" id="UP000824469"/>
    </source>
</evidence>
<gene>
    <name evidence="1" type="ORF">KI387_010019</name>
</gene>
<keyword evidence="2" id="KW-1185">Reference proteome</keyword>
<comment type="caution">
    <text evidence="1">The sequence shown here is derived from an EMBL/GenBank/DDBJ whole genome shotgun (WGS) entry which is preliminary data.</text>
</comment>
<feature type="non-terminal residue" evidence="1">
    <location>
        <position position="114"/>
    </location>
</feature>
<organism evidence="1 2">
    <name type="scientific">Taxus chinensis</name>
    <name type="common">Chinese yew</name>
    <name type="synonym">Taxus wallichiana var. chinensis</name>
    <dbReference type="NCBI Taxonomy" id="29808"/>
    <lineage>
        <taxon>Eukaryota</taxon>
        <taxon>Viridiplantae</taxon>
        <taxon>Streptophyta</taxon>
        <taxon>Embryophyta</taxon>
        <taxon>Tracheophyta</taxon>
        <taxon>Spermatophyta</taxon>
        <taxon>Pinopsida</taxon>
        <taxon>Pinidae</taxon>
        <taxon>Conifers II</taxon>
        <taxon>Cupressales</taxon>
        <taxon>Taxaceae</taxon>
        <taxon>Taxus</taxon>
    </lineage>
</organism>
<accession>A0AA38KU16</accession>
<name>A0AA38KU16_TAXCH</name>
<dbReference type="Proteomes" id="UP000824469">
    <property type="component" value="Unassembled WGS sequence"/>
</dbReference>
<dbReference type="EMBL" id="JAHRHJ020000008">
    <property type="protein sequence ID" value="KAH9305615.1"/>
    <property type="molecule type" value="Genomic_DNA"/>
</dbReference>
<feature type="non-terminal residue" evidence="1">
    <location>
        <position position="1"/>
    </location>
</feature>
<sequence>IERGFDEENEEGKGVAPNSEILSLEEFGDNPRYVISHLISPFMMSFYKHDYRHDRKKGMMRYVTLWIEARLCAYIRNGKLGSALKKDVSNLVDSLVSSHQWAKQNSVIHFGKLK</sequence>
<evidence type="ECO:0000313" key="1">
    <source>
        <dbReference type="EMBL" id="KAH9305615.1"/>
    </source>
</evidence>
<proteinExistence type="predicted"/>
<protein>
    <submittedName>
        <fullName evidence="1">Uncharacterized protein</fullName>
    </submittedName>
</protein>
<reference evidence="1 2" key="1">
    <citation type="journal article" date="2021" name="Nat. Plants">
        <title>The Taxus genome provides insights into paclitaxel biosynthesis.</title>
        <authorList>
            <person name="Xiong X."/>
            <person name="Gou J."/>
            <person name="Liao Q."/>
            <person name="Li Y."/>
            <person name="Zhou Q."/>
            <person name="Bi G."/>
            <person name="Li C."/>
            <person name="Du R."/>
            <person name="Wang X."/>
            <person name="Sun T."/>
            <person name="Guo L."/>
            <person name="Liang H."/>
            <person name="Lu P."/>
            <person name="Wu Y."/>
            <person name="Zhang Z."/>
            <person name="Ro D.K."/>
            <person name="Shang Y."/>
            <person name="Huang S."/>
            <person name="Yan J."/>
        </authorList>
    </citation>
    <scope>NUCLEOTIDE SEQUENCE [LARGE SCALE GENOMIC DNA]</scope>
    <source>
        <strain evidence="1">Ta-2019</strain>
    </source>
</reference>
<dbReference type="AlphaFoldDB" id="A0AA38KU16"/>